<organism evidence="3">
    <name type="scientific">Christensenella massiliensis</name>
    <dbReference type="NCBI Taxonomy" id="1805714"/>
    <lineage>
        <taxon>Bacteria</taxon>
        <taxon>Bacillati</taxon>
        <taxon>Bacillota</taxon>
        <taxon>Clostridia</taxon>
        <taxon>Christensenellales</taxon>
        <taxon>Christensenellaceae</taxon>
        <taxon>Christensenella</taxon>
    </lineage>
</organism>
<sequence length="217" mass="23184">MMSDETWGSRGPNDPSSNEEPPKSRMDMNGIARKMSGGNKTAGIVIAICMVVIGVLILLAPYTMGIGIGYFVTAGFIVYGIFEIIAYVRTHPDLRNGWTLANGIIFTLIGLLILIEALGSHIGKLNMLSTFSFIIGFFALFGGIAQISSYGAFKRAGEPGTGWILASGIINLILGILIICAPITGFFTLEWIFAFYLIVGGVALFAEACSGKLACRK</sequence>
<dbReference type="GO" id="GO:0005886">
    <property type="term" value="C:plasma membrane"/>
    <property type="evidence" value="ECO:0007669"/>
    <property type="project" value="TreeGrafter"/>
</dbReference>
<dbReference type="PANTHER" id="PTHR34989">
    <property type="entry name" value="PROTEIN HDED"/>
    <property type="match status" value="1"/>
</dbReference>
<keyword evidence="2" id="KW-0472">Membrane</keyword>
<feature type="region of interest" description="Disordered" evidence="1">
    <location>
        <begin position="1"/>
        <end position="30"/>
    </location>
</feature>
<accession>A0AAU8A687</accession>
<feature type="transmembrane region" description="Helical" evidence="2">
    <location>
        <begin position="131"/>
        <end position="151"/>
    </location>
</feature>
<name>A0AAU8A687_9FIRM</name>
<dbReference type="RefSeq" id="WP_079546477.1">
    <property type="nucleotide sequence ID" value="NZ_CP117826.1"/>
</dbReference>
<dbReference type="InterPro" id="IPR052712">
    <property type="entry name" value="Acid_resist_chaperone_HdeD"/>
</dbReference>
<feature type="transmembrane region" description="Helical" evidence="2">
    <location>
        <begin position="100"/>
        <end position="119"/>
    </location>
</feature>
<feature type="transmembrane region" description="Helical" evidence="2">
    <location>
        <begin position="163"/>
        <end position="187"/>
    </location>
</feature>
<evidence type="ECO:0000313" key="3">
    <source>
        <dbReference type="EMBL" id="XCC61354.1"/>
    </source>
</evidence>
<gene>
    <name evidence="3" type="ORF">PUP29_07380</name>
</gene>
<dbReference type="Pfam" id="PF03729">
    <property type="entry name" value="DUF308"/>
    <property type="match status" value="2"/>
</dbReference>
<dbReference type="AlphaFoldDB" id="A0AAU8A687"/>
<evidence type="ECO:0000256" key="1">
    <source>
        <dbReference type="SAM" id="MobiDB-lite"/>
    </source>
</evidence>
<evidence type="ECO:0000256" key="2">
    <source>
        <dbReference type="SAM" id="Phobius"/>
    </source>
</evidence>
<feature type="transmembrane region" description="Helical" evidence="2">
    <location>
        <begin position="42"/>
        <end position="62"/>
    </location>
</feature>
<dbReference type="PANTHER" id="PTHR34989:SF1">
    <property type="entry name" value="PROTEIN HDED"/>
    <property type="match status" value="1"/>
</dbReference>
<proteinExistence type="predicted"/>
<feature type="transmembrane region" description="Helical" evidence="2">
    <location>
        <begin position="193"/>
        <end position="215"/>
    </location>
</feature>
<feature type="transmembrane region" description="Helical" evidence="2">
    <location>
        <begin position="68"/>
        <end position="88"/>
    </location>
</feature>
<reference evidence="3" key="1">
    <citation type="submission" date="2023-02" db="EMBL/GenBank/DDBJ databases">
        <title>Gut commensal Christensenella minuta modulates host metabolism via a new class of secondary bile acids.</title>
        <authorList>
            <person name="Liu C."/>
        </authorList>
    </citation>
    <scope>NUCLEOTIDE SEQUENCE</scope>
    <source>
        <strain evidence="3">CA70</strain>
    </source>
</reference>
<protein>
    <submittedName>
        <fullName evidence="3">DUF308 domain-containing protein</fullName>
    </submittedName>
</protein>
<keyword evidence="2" id="KW-1133">Transmembrane helix</keyword>
<dbReference type="EMBL" id="CP117826">
    <property type="protein sequence ID" value="XCC61354.1"/>
    <property type="molecule type" value="Genomic_DNA"/>
</dbReference>
<keyword evidence="2" id="KW-0812">Transmembrane</keyword>
<dbReference type="InterPro" id="IPR005325">
    <property type="entry name" value="DUF308_memb"/>
</dbReference>